<reference evidence="1" key="1">
    <citation type="journal article" date="2015" name="Nature">
        <title>Complex archaea that bridge the gap between prokaryotes and eukaryotes.</title>
        <authorList>
            <person name="Spang A."/>
            <person name="Saw J.H."/>
            <person name="Jorgensen S.L."/>
            <person name="Zaremba-Niedzwiedzka K."/>
            <person name="Martijn J."/>
            <person name="Lind A.E."/>
            <person name="van Eijk R."/>
            <person name="Schleper C."/>
            <person name="Guy L."/>
            <person name="Ettema T.J."/>
        </authorList>
    </citation>
    <scope>NUCLEOTIDE SEQUENCE</scope>
</reference>
<dbReference type="EMBL" id="LAZR01006945">
    <property type="protein sequence ID" value="KKM88548.1"/>
    <property type="molecule type" value="Genomic_DNA"/>
</dbReference>
<sequence length="74" mass="8280">MKTLAEKTRQYWTLMRVWNGSSDAKDGITTGCALKDLSEIQSELGPHRSLSQKVSDLRWSIIVGENRKTANSGK</sequence>
<comment type="caution">
    <text evidence="1">The sequence shown here is derived from an EMBL/GenBank/DDBJ whole genome shotgun (WGS) entry which is preliminary data.</text>
</comment>
<protein>
    <submittedName>
        <fullName evidence="1">Uncharacterized protein</fullName>
    </submittedName>
</protein>
<proteinExistence type="predicted"/>
<evidence type="ECO:0000313" key="1">
    <source>
        <dbReference type="EMBL" id="KKM88548.1"/>
    </source>
</evidence>
<name>A0A0F9L4A8_9ZZZZ</name>
<accession>A0A0F9L4A8</accession>
<dbReference type="AlphaFoldDB" id="A0A0F9L4A8"/>
<organism evidence="1">
    <name type="scientific">marine sediment metagenome</name>
    <dbReference type="NCBI Taxonomy" id="412755"/>
    <lineage>
        <taxon>unclassified sequences</taxon>
        <taxon>metagenomes</taxon>
        <taxon>ecological metagenomes</taxon>
    </lineage>
</organism>
<gene>
    <name evidence="1" type="ORF">LCGC14_1257670</name>
</gene>